<evidence type="ECO:0000313" key="2">
    <source>
        <dbReference type="EMBL" id="PZF77876.1"/>
    </source>
</evidence>
<proteinExistence type="predicted"/>
<dbReference type="AlphaFoldDB" id="A0A2W2BWQ7"/>
<gene>
    <name evidence="2" type="ORF">DK847_05465</name>
</gene>
<dbReference type="Proteomes" id="UP000248795">
    <property type="component" value="Unassembled WGS sequence"/>
</dbReference>
<feature type="signal peptide" evidence="1">
    <location>
        <begin position="1"/>
        <end position="23"/>
    </location>
</feature>
<evidence type="ECO:0000256" key="1">
    <source>
        <dbReference type="SAM" id="SignalP"/>
    </source>
</evidence>
<sequence length="185" mass="19394">MTVAPRLALAVLATLLAGTAAQSQEQGDEVSTFSRIKGGAVYDYKYGVDGSAVSEEYELIHVVCSDGSKSLRVMLPVSPEADGDVSDSNGPASTLVKTGAGYQVTFRANGRNIRKSLEVKPVNDPKSNLAEQFVVRLDYGDRLWKALTSEKDGAAVMLIGQGGRTVNVPVDNKLTAALSSCGLGG</sequence>
<keyword evidence="1" id="KW-0732">Signal</keyword>
<dbReference type="RefSeq" id="WP_111196642.1">
    <property type="nucleotide sequence ID" value="NZ_QKVK01000002.1"/>
</dbReference>
<organism evidence="2 3">
    <name type="scientific">Aestuariivirga litoralis</name>
    <dbReference type="NCBI Taxonomy" id="2650924"/>
    <lineage>
        <taxon>Bacteria</taxon>
        <taxon>Pseudomonadati</taxon>
        <taxon>Pseudomonadota</taxon>
        <taxon>Alphaproteobacteria</taxon>
        <taxon>Hyphomicrobiales</taxon>
        <taxon>Aestuariivirgaceae</taxon>
        <taxon>Aestuariivirga</taxon>
    </lineage>
</organism>
<accession>A0A2W2BWQ7</accession>
<comment type="caution">
    <text evidence="2">The sequence shown here is derived from an EMBL/GenBank/DDBJ whole genome shotgun (WGS) entry which is preliminary data.</text>
</comment>
<protein>
    <submittedName>
        <fullName evidence="2">Uncharacterized protein</fullName>
    </submittedName>
</protein>
<feature type="chain" id="PRO_5015908139" evidence="1">
    <location>
        <begin position="24"/>
        <end position="185"/>
    </location>
</feature>
<dbReference type="EMBL" id="QKVK01000002">
    <property type="protein sequence ID" value="PZF77876.1"/>
    <property type="molecule type" value="Genomic_DNA"/>
</dbReference>
<keyword evidence="3" id="KW-1185">Reference proteome</keyword>
<reference evidence="3" key="1">
    <citation type="submission" date="2018-06" db="EMBL/GenBank/DDBJ databases">
        <title>Aestuariibacter litoralis strain KCTC 52945T.</title>
        <authorList>
            <person name="Li X."/>
            <person name="Salam N."/>
            <person name="Li J.-L."/>
            <person name="Chen Y.-M."/>
            <person name="Yang Z.-W."/>
            <person name="Zhang L.-Y."/>
            <person name="Han M.-X."/>
            <person name="Xiao M."/>
            <person name="Li W.-J."/>
        </authorList>
    </citation>
    <scope>NUCLEOTIDE SEQUENCE [LARGE SCALE GENOMIC DNA]</scope>
    <source>
        <strain evidence="3">KCTC 52945</strain>
    </source>
</reference>
<name>A0A2W2BWQ7_9HYPH</name>
<evidence type="ECO:0000313" key="3">
    <source>
        <dbReference type="Proteomes" id="UP000248795"/>
    </source>
</evidence>